<dbReference type="RefSeq" id="WP_355663330.1">
    <property type="nucleotide sequence ID" value="NZ_JBEXRX010000007.1"/>
</dbReference>
<evidence type="ECO:0000256" key="5">
    <source>
        <dbReference type="ARBA" id="ARBA00022679"/>
    </source>
</evidence>
<keyword evidence="8 11" id="KW-0067">ATP-binding</keyword>
<comment type="subcellular location">
    <subcellularLocation>
        <location evidence="11">Cytoplasm</location>
    </subcellularLocation>
</comment>
<feature type="binding site" evidence="11">
    <location>
        <position position="137"/>
    </location>
    <ligand>
        <name>substrate</name>
    </ligand>
</feature>
<comment type="similarity">
    <text evidence="2 11">Belongs to the shikimate kinase family.</text>
</comment>
<evidence type="ECO:0000256" key="4">
    <source>
        <dbReference type="ARBA" id="ARBA00022605"/>
    </source>
</evidence>
<dbReference type="InterPro" id="IPR027417">
    <property type="entry name" value="P-loop_NTPase"/>
</dbReference>
<accession>A0ABV2VEN6</accession>
<evidence type="ECO:0000256" key="6">
    <source>
        <dbReference type="ARBA" id="ARBA00022741"/>
    </source>
</evidence>
<dbReference type="EMBL" id="JBEXRX010000007">
    <property type="protein sequence ID" value="MEU0151239.1"/>
    <property type="molecule type" value="Genomic_DNA"/>
</dbReference>
<evidence type="ECO:0000256" key="11">
    <source>
        <dbReference type="HAMAP-Rule" id="MF_00109"/>
    </source>
</evidence>
<dbReference type="PANTHER" id="PTHR21087:SF16">
    <property type="entry name" value="SHIKIMATE KINASE 1, CHLOROPLASTIC"/>
    <property type="match status" value="1"/>
</dbReference>
<dbReference type="GO" id="GO:0004765">
    <property type="term" value="F:shikimate kinase activity"/>
    <property type="evidence" value="ECO:0007669"/>
    <property type="project" value="UniProtKB-EC"/>
</dbReference>
<dbReference type="Pfam" id="PF01202">
    <property type="entry name" value="SKI"/>
    <property type="match status" value="1"/>
</dbReference>
<evidence type="ECO:0000256" key="1">
    <source>
        <dbReference type="ARBA" id="ARBA00004842"/>
    </source>
</evidence>
<keyword evidence="6 11" id="KW-0547">Nucleotide-binding</keyword>
<sequence length="169" mass="17590">MSTRPVCVLVGAPGSGKTTVGQALAAALGVEFRDTDTDIEQLAGKPIPEIFVDEGEEHFRTLERAAVAAGLAAHPGVLALGGGAVLAEENRSALIGHTVVHLSVELPDAVKRIGLGSGRPLLALNPRATLKHLMEQRRPLYAEVATATVLTDGRDPEELAAEIAALLKP</sequence>
<feature type="binding site" evidence="11">
    <location>
        <position position="36"/>
    </location>
    <ligand>
        <name>substrate</name>
    </ligand>
</feature>
<keyword evidence="11" id="KW-0460">Magnesium</keyword>
<keyword evidence="11" id="KW-0479">Metal-binding</keyword>
<dbReference type="InterPro" id="IPR023000">
    <property type="entry name" value="Shikimate_kinase_CS"/>
</dbReference>
<organism evidence="12 13">
    <name type="scientific">Micromonospora fulviviridis</name>
    <dbReference type="NCBI Taxonomy" id="47860"/>
    <lineage>
        <taxon>Bacteria</taxon>
        <taxon>Bacillati</taxon>
        <taxon>Actinomycetota</taxon>
        <taxon>Actinomycetes</taxon>
        <taxon>Micromonosporales</taxon>
        <taxon>Micromonosporaceae</taxon>
        <taxon>Micromonospora</taxon>
    </lineage>
</organism>
<evidence type="ECO:0000256" key="2">
    <source>
        <dbReference type="ARBA" id="ARBA00006997"/>
    </source>
</evidence>
<keyword evidence="5 11" id="KW-0808">Transferase</keyword>
<reference evidence="12 13" key="1">
    <citation type="submission" date="2024-06" db="EMBL/GenBank/DDBJ databases">
        <title>The Natural Products Discovery Center: Release of the First 8490 Sequenced Strains for Exploring Actinobacteria Biosynthetic Diversity.</title>
        <authorList>
            <person name="Kalkreuter E."/>
            <person name="Kautsar S.A."/>
            <person name="Yang D."/>
            <person name="Bader C.D."/>
            <person name="Teijaro C.N."/>
            <person name="Fluegel L."/>
            <person name="Davis C.M."/>
            <person name="Simpson J.R."/>
            <person name="Lauterbach L."/>
            <person name="Steele A.D."/>
            <person name="Gui C."/>
            <person name="Meng S."/>
            <person name="Li G."/>
            <person name="Viehrig K."/>
            <person name="Ye F."/>
            <person name="Su P."/>
            <person name="Kiefer A.F."/>
            <person name="Nichols A."/>
            <person name="Cepeda A.J."/>
            <person name="Yan W."/>
            <person name="Fan B."/>
            <person name="Jiang Y."/>
            <person name="Adhikari A."/>
            <person name="Zheng C.-J."/>
            <person name="Schuster L."/>
            <person name="Cowan T.M."/>
            <person name="Smanski M.J."/>
            <person name="Chevrette M.G."/>
            <person name="De Carvalho L.P.S."/>
            <person name="Shen B."/>
        </authorList>
    </citation>
    <scope>NUCLEOTIDE SEQUENCE [LARGE SCALE GENOMIC DNA]</scope>
    <source>
        <strain evidence="12 13">NPDC006286</strain>
    </source>
</reference>
<comment type="pathway">
    <text evidence="1 11">Metabolic intermediate biosynthesis; chorismate biosynthesis; chorismate from D-erythrose 4-phosphate and phosphoenolpyruvate: step 5/7.</text>
</comment>
<evidence type="ECO:0000256" key="8">
    <source>
        <dbReference type="ARBA" id="ARBA00022840"/>
    </source>
</evidence>
<evidence type="ECO:0000256" key="9">
    <source>
        <dbReference type="ARBA" id="ARBA00023141"/>
    </source>
</evidence>
<comment type="catalytic activity">
    <reaction evidence="10 11">
        <text>shikimate + ATP = 3-phosphoshikimate + ADP + H(+)</text>
        <dbReference type="Rhea" id="RHEA:13121"/>
        <dbReference type="ChEBI" id="CHEBI:15378"/>
        <dbReference type="ChEBI" id="CHEBI:30616"/>
        <dbReference type="ChEBI" id="CHEBI:36208"/>
        <dbReference type="ChEBI" id="CHEBI:145989"/>
        <dbReference type="ChEBI" id="CHEBI:456216"/>
        <dbReference type="EC" id="2.7.1.71"/>
    </reaction>
</comment>
<evidence type="ECO:0000313" key="13">
    <source>
        <dbReference type="Proteomes" id="UP001550348"/>
    </source>
</evidence>
<dbReference type="Gene3D" id="3.40.50.300">
    <property type="entry name" value="P-loop containing nucleotide triphosphate hydrolases"/>
    <property type="match status" value="1"/>
</dbReference>
<dbReference type="PANTHER" id="PTHR21087">
    <property type="entry name" value="SHIKIMATE KINASE"/>
    <property type="match status" value="1"/>
</dbReference>
<keyword evidence="7 11" id="KW-0418">Kinase</keyword>
<protein>
    <recommendedName>
        <fullName evidence="3 11">Shikimate kinase</fullName>
        <shortName evidence="11">SK</shortName>
        <ecNumber evidence="3 11">2.7.1.71</ecNumber>
    </recommendedName>
</protein>
<evidence type="ECO:0000256" key="7">
    <source>
        <dbReference type="ARBA" id="ARBA00022777"/>
    </source>
</evidence>
<keyword evidence="13" id="KW-1185">Reference proteome</keyword>
<feature type="binding site" evidence="11">
    <location>
        <begin position="14"/>
        <end position="19"/>
    </location>
    <ligand>
        <name>ATP</name>
        <dbReference type="ChEBI" id="CHEBI:30616"/>
    </ligand>
</feature>
<feature type="binding site" evidence="11">
    <location>
        <position position="18"/>
    </location>
    <ligand>
        <name>Mg(2+)</name>
        <dbReference type="ChEBI" id="CHEBI:18420"/>
    </ligand>
</feature>
<name>A0ABV2VEN6_9ACTN</name>
<dbReference type="SUPFAM" id="SSF52540">
    <property type="entry name" value="P-loop containing nucleoside triphosphate hydrolases"/>
    <property type="match status" value="1"/>
</dbReference>
<evidence type="ECO:0000256" key="3">
    <source>
        <dbReference type="ARBA" id="ARBA00012154"/>
    </source>
</evidence>
<keyword evidence="9 11" id="KW-0057">Aromatic amino acid biosynthesis</keyword>
<dbReference type="PRINTS" id="PR01100">
    <property type="entry name" value="SHIKIMTKNASE"/>
</dbReference>
<gene>
    <name evidence="11" type="primary">aroK</name>
    <name evidence="12" type="ORF">ABZ071_04790</name>
</gene>
<comment type="function">
    <text evidence="11">Catalyzes the specific phosphorylation of the 3-hydroxyl group of shikimic acid using ATP as a cosubstrate.</text>
</comment>
<comment type="caution">
    <text evidence="12">The sequence shown here is derived from an EMBL/GenBank/DDBJ whole genome shotgun (WGS) entry which is preliminary data.</text>
</comment>
<dbReference type="InterPro" id="IPR000623">
    <property type="entry name" value="Shikimate_kinase/TSH1"/>
</dbReference>
<dbReference type="PROSITE" id="PS01128">
    <property type="entry name" value="SHIKIMATE_KINASE"/>
    <property type="match status" value="1"/>
</dbReference>
<dbReference type="Proteomes" id="UP001550348">
    <property type="component" value="Unassembled WGS sequence"/>
</dbReference>
<comment type="subunit">
    <text evidence="11">Monomer.</text>
</comment>
<feature type="binding site" evidence="11">
    <location>
        <position position="82"/>
    </location>
    <ligand>
        <name>substrate</name>
    </ligand>
</feature>
<keyword evidence="4 11" id="KW-0028">Amino-acid biosynthesis</keyword>
<evidence type="ECO:0000256" key="10">
    <source>
        <dbReference type="ARBA" id="ARBA00048567"/>
    </source>
</evidence>
<feature type="binding site" evidence="11">
    <location>
        <position position="119"/>
    </location>
    <ligand>
        <name>ATP</name>
        <dbReference type="ChEBI" id="CHEBI:30616"/>
    </ligand>
</feature>
<feature type="binding site" evidence="11">
    <location>
        <position position="154"/>
    </location>
    <ligand>
        <name>ATP</name>
        <dbReference type="ChEBI" id="CHEBI:30616"/>
    </ligand>
</feature>
<dbReference type="InterPro" id="IPR031322">
    <property type="entry name" value="Shikimate/glucono_kinase"/>
</dbReference>
<dbReference type="HAMAP" id="MF_00109">
    <property type="entry name" value="Shikimate_kinase"/>
    <property type="match status" value="1"/>
</dbReference>
<dbReference type="EC" id="2.7.1.71" evidence="3 11"/>
<evidence type="ECO:0000313" key="12">
    <source>
        <dbReference type="EMBL" id="MEU0151239.1"/>
    </source>
</evidence>
<comment type="cofactor">
    <cofactor evidence="11">
        <name>Mg(2+)</name>
        <dbReference type="ChEBI" id="CHEBI:18420"/>
    </cofactor>
    <text evidence="11">Binds 1 Mg(2+) ion per subunit.</text>
</comment>
<feature type="binding site" evidence="11">
    <location>
        <position position="60"/>
    </location>
    <ligand>
        <name>substrate</name>
    </ligand>
</feature>
<proteinExistence type="inferred from homology"/>
<dbReference type="CDD" id="cd00464">
    <property type="entry name" value="SK"/>
    <property type="match status" value="1"/>
</dbReference>
<keyword evidence="11" id="KW-0963">Cytoplasm</keyword>